<dbReference type="InterPro" id="IPR001041">
    <property type="entry name" value="2Fe-2S_ferredoxin-type"/>
</dbReference>
<evidence type="ECO:0000313" key="9">
    <source>
        <dbReference type="Proteomes" id="UP000789739"/>
    </source>
</evidence>
<comment type="cofactor">
    <cofactor evidence="6">
        <name>[2Fe-2S] cluster</name>
        <dbReference type="ChEBI" id="CHEBI:190135"/>
    </cofactor>
</comment>
<dbReference type="CDD" id="cd00207">
    <property type="entry name" value="fer2"/>
    <property type="match status" value="1"/>
</dbReference>
<organism evidence="8 9">
    <name type="scientific">Paraglomus brasilianum</name>
    <dbReference type="NCBI Taxonomy" id="144538"/>
    <lineage>
        <taxon>Eukaryota</taxon>
        <taxon>Fungi</taxon>
        <taxon>Fungi incertae sedis</taxon>
        <taxon>Mucoromycota</taxon>
        <taxon>Glomeromycotina</taxon>
        <taxon>Glomeromycetes</taxon>
        <taxon>Paraglomerales</taxon>
        <taxon>Paraglomeraceae</taxon>
        <taxon>Paraglomus</taxon>
    </lineage>
</organism>
<keyword evidence="3" id="KW-0479">Metal-binding</keyword>
<gene>
    <name evidence="8" type="ORF">PBRASI_LOCUS4098</name>
</gene>
<name>A0A9N9FER3_9GLOM</name>
<dbReference type="PANTHER" id="PTHR23426:SF65">
    <property type="entry name" value="FERREDOXIN-2, MITOCHONDRIAL"/>
    <property type="match status" value="1"/>
</dbReference>
<dbReference type="Pfam" id="PF00111">
    <property type="entry name" value="Fer2"/>
    <property type="match status" value="1"/>
</dbReference>
<feature type="domain" description="2Fe-2S ferredoxin-type" evidence="7">
    <location>
        <begin position="33"/>
        <end position="135"/>
    </location>
</feature>
<dbReference type="GO" id="GO:0005739">
    <property type="term" value="C:mitochondrion"/>
    <property type="evidence" value="ECO:0007669"/>
    <property type="project" value="TreeGrafter"/>
</dbReference>
<proteinExistence type="inferred from homology"/>
<dbReference type="PROSITE" id="PS00814">
    <property type="entry name" value="ADX"/>
    <property type="match status" value="1"/>
</dbReference>
<keyword evidence="5" id="KW-0411">Iron-sulfur</keyword>
<evidence type="ECO:0000256" key="4">
    <source>
        <dbReference type="ARBA" id="ARBA00023004"/>
    </source>
</evidence>
<accession>A0A9N9FER3</accession>
<keyword evidence="4" id="KW-0408">Iron</keyword>
<keyword evidence="2" id="KW-0001">2Fe-2S</keyword>
<dbReference type="InterPro" id="IPR018298">
    <property type="entry name" value="Adrenodoxin_Fe-S_BS"/>
</dbReference>
<keyword evidence="9" id="KW-1185">Reference proteome</keyword>
<comment type="caution">
    <text evidence="8">The sequence shown here is derived from an EMBL/GenBank/DDBJ whole genome shotgun (WGS) entry which is preliminary data.</text>
</comment>
<evidence type="ECO:0000256" key="6">
    <source>
        <dbReference type="ARBA" id="ARBA00034078"/>
    </source>
</evidence>
<dbReference type="InterPro" id="IPR036010">
    <property type="entry name" value="2Fe-2S_ferredoxin-like_sf"/>
</dbReference>
<dbReference type="PROSITE" id="PS51085">
    <property type="entry name" value="2FE2S_FER_2"/>
    <property type="match status" value="1"/>
</dbReference>
<dbReference type="AlphaFoldDB" id="A0A9N9FER3"/>
<protein>
    <submittedName>
        <fullName evidence="8">7679_t:CDS:1</fullName>
    </submittedName>
</protein>
<evidence type="ECO:0000259" key="7">
    <source>
        <dbReference type="PROSITE" id="PS51085"/>
    </source>
</evidence>
<evidence type="ECO:0000256" key="3">
    <source>
        <dbReference type="ARBA" id="ARBA00022723"/>
    </source>
</evidence>
<dbReference type="InterPro" id="IPR001055">
    <property type="entry name" value="Adrenodoxin-like"/>
</dbReference>
<dbReference type="GO" id="GO:0051537">
    <property type="term" value="F:2 iron, 2 sulfur cluster binding"/>
    <property type="evidence" value="ECO:0007669"/>
    <property type="project" value="UniProtKB-KW"/>
</dbReference>
<evidence type="ECO:0000256" key="2">
    <source>
        <dbReference type="ARBA" id="ARBA00022714"/>
    </source>
</evidence>
<dbReference type="PANTHER" id="PTHR23426">
    <property type="entry name" value="FERREDOXIN/ADRENODOXIN"/>
    <property type="match status" value="1"/>
</dbReference>
<dbReference type="OrthoDB" id="268593at2759"/>
<dbReference type="GO" id="GO:0009055">
    <property type="term" value="F:electron transfer activity"/>
    <property type="evidence" value="ECO:0007669"/>
    <property type="project" value="TreeGrafter"/>
</dbReference>
<dbReference type="Proteomes" id="UP000789739">
    <property type="component" value="Unassembled WGS sequence"/>
</dbReference>
<evidence type="ECO:0000256" key="1">
    <source>
        <dbReference type="ARBA" id="ARBA00010914"/>
    </source>
</evidence>
<dbReference type="SUPFAM" id="SSF54292">
    <property type="entry name" value="2Fe-2S ferredoxin-like"/>
    <property type="match status" value="1"/>
</dbReference>
<dbReference type="PRINTS" id="PR00355">
    <property type="entry name" value="ADRENODOXIN"/>
</dbReference>
<comment type="similarity">
    <text evidence="1">Belongs to the adrenodoxin/putidaredoxin family.</text>
</comment>
<sequence length="333" mass="37388">MLRSRIIRYPRSFSNSAVSLHKEIEKPKEGEGVIINFVTRDGEKASVRANIGDSIMDITQANNIDLECACEGSLACSTCHVVVDPAYYDKLDEPTDEENDMLDLAFGLTETSRLGCQIVMREDLDGITVAIPSASRNVRLEEDPTKARDEYTKEINEAVDWAKSNQTALHKKLKDALQKFNNLNFEKRSDVFVSAGKAYWDGDMIKEELFEENINIILSNRVIIERLDILIPAIVDGGEYRALAIFRDALVELYRRPYAINAIRPIASGILDTSGTDSIWLSMLMMNDAVRCLSQPPEEYTPIEIHDAIAAVREESVDVKLQVNAAFILLENL</sequence>
<dbReference type="Gene3D" id="3.10.20.30">
    <property type="match status" value="1"/>
</dbReference>
<dbReference type="EMBL" id="CAJVPI010000404">
    <property type="protein sequence ID" value="CAG8530780.1"/>
    <property type="molecule type" value="Genomic_DNA"/>
</dbReference>
<evidence type="ECO:0000313" key="8">
    <source>
        <dbReference type="EMBL" id="CAG8530780.1"/>
    </source>
</evidence>
<dbReference type="GO" id="GO:0046872">
    <property type="term" value="F:metal ion binding"/>
    <property type="evidence" value="ECO:0007669"/>
    <property type="project" value="UniProtKB-KW"/>
</dbReference>
<evidence type="ECO:0000256" key="5">
    <source>
        <dbReference type="ARBA" id="ARBA00023014"/>
    </source>
</evidence>
<reference evidence="8" key="1">
    <citation type="submission" date="2021-06" db="EMBL/GenBank/DDBJ databases">
        <authorList>
            <person name="Kallberg Y."/>
            <person name="Tangrot J."/>
            <person name="Rosling A."/>
        </authorList>
    </citation>
    <scope>NUCLEOTIDE SEQUENCE</scope>
    <source>
        <strain evidence="8">BR232B</strain>
    </source>
</reference>
<dbReference type="GO" id="GO:0140647">
    <property type="term" value="P:P450-containing electron transport chain"/>
    <property type="evidence" value="ECO:0007669"/>
    <property type="project" value="InterPro"/>
</dbReference>
<dbReference type="InterPro" id="IPR012675">
    <property type="entry name" value="Beta-grasp_dom_sf"/>
</dbReference>